<keyword evidence="1" id="KW-0472">Membrane</keyword>
<keyword evidence="3" id="KW-1185">Reference proteome</keyword>
<proteinExistence type="predicted"/>
<dbReference type="AlphaFoldDB" id="A0ABD1NHR5"/>
<gene>
    <name evidence="2" type="ORF">Fmac_001644</name>
</gene>
<evidence type="ECO:0000313" key="2">
    <source>
        <dbReference type="EMBL" id="KAL2347644.1"/>
    </source>
</evidence>
<keyword evidence="1" id="KW-1133">Transmembrane helix</keyword>
<evidence type="ECO:0000313" key="3">
    <source>
        <dbReference type="Proteomes" id="UP001603857"/>
    </source>
</evidence>
<dbReference type="EMBL" id="JBGMDY010000001">
    <property type="protein sequence ID" value="KAL2347644.1"/>
    <property type="molecule type" value="Genomic_DNA"/>
</dbReference>
<dbReference type="Proteomes" id="UP001603857">
    <property type="component" value="Unassembled WGS sequence"/>
</dbReference>
<protein>
    <submittedName>
        <fullName evidence="2">Uncharacterized protein</fullName>
    </submittedName>
</protein>
<reference evidence="2 3" key="1">
    <citation type="submission" date="2024-08" db="EMBL/GenBank/DDBJ databases">
        <title>Insights into the chromosomal genome structure of Flemingia macrophylla.</title>
        <authorList>
            <person name="Ding Y."/>
            <person name="Zhao Y."/>
            <person name="Bi W."/>
            <person name="Wu M."/>
            <person name="Zhao G."/>
            <person name="Gong Y."/>
            <person name="Li W."/>
            <person name="Zhang P."/>
        </authorList>
    </citation>
    <scope>NUCLEOTIDE SEQUENCE [LARGE SCALE GENOMIC DNA]</scope>
    <source>
        <strain evidence="2">DYQJB</strain>
        <tissue evidence="2">Leaf</tissue>
    </source>
</reference>
<name>A0ABD1NHR5_9FABA</name>
<sequence length="139" mass="15965">MAAGYRSIGVRLIWIEFGMAAGYRSIGIEFGSCFNKFYELYCHSHLVLLLHNSSDLSQGGFIFSVVLVILAQCCIVGVSKAKRAHPSTEVVGKRERIVLLQRQDPRVSLLDWYDLNCRDLPWRTHYLHDQKATEEEELY</sequence>
<accession>A0ABD1NHR5</accession>
<organism evidence="2 3">
    <name type="scientific">Flemingia macrophylla</name>
    <dbReference type="NCBI Taxonomy" id="520843"/>
    <lineage>
        <taxon>Eukaryota</taxon>
        <taxon>Viridiplantae</taxon>
        <taxon>Streptophyta</taxon>
        <taxon>Embryophyta</taxon>
        <taxon>Tracheophyta</taxon>
        <taxon>Spermatophyta</taxon>
        <taxon>Magnoliopsida</taxon>
        <taxon>eudicotyledons</taxon>
        <taxon>Gunneridae</taxon>
        <taxon>Pentapetalae</taxon>
        <taxon>rosids</taxon>
        <taxon>fabids</taxon>
        <taxon>Fabales</taxon>
        <taxon>Fabaceae</taxon>
        <taxon>Papilionoideae</taxon>
        <taxon>50 kb inversion clade</taxon>
        <taxon>NPAAA clade</taxon>
        <taxon>indigoferoid/millettioid clade</taxon>
        <taxon>Phaseoleae</taxon>
        <taxon>Flemingia</taxon>
    </lineage>
</organism>
<feature type="transmembrane region" description="Helical" evidence="1">
    <location>
        <begin position="59"/>
        <end position="78"/>
    </location>
</feature>
<keyword evidence="1" id="KW-0812">Transmembrane</keyword>
<comment type="caution">
    <text evidence="2">The sequence shown here is derived from an EMBL/GenBank/DDBJ whole genome shotgun (WGS) entry which is preliminary data.</text>
</comment>
<evidence type="ECO:0000256" key="1">
    <source>
        <dbReference type="SAM" id="Phobius"/>
    </source>
</evidence>